<keyword evidence="2" id="KW-0540">Nuclease</keyword>
<evidence type="ECO:0000313" key="2">
    <source>
        <dbReference type="EMBL" id="MBO3085179.1"/>
    </source>
</evidence>
<comment type="caution">
    <text evidence="2">The sequence shown here is derived from an EMBL/GenBank/DDBJ whole genome shotgun (WGS) entry which is preliminary data.</text>
</comment>
<protein>
    <submittedName>
        <fullName evidence="2">HNH endonuclease</fullName>
    </submittedName>
</protein>
<dbReference type="RefSeq" id="WP_208289658.1">
    <property type="nucleotide sequence ID" value="NZ_CP074404.1"/>
</dbReference>
<dbReference type="InterPro" id="IPR003615">
    <property type="entry name" value="HNH_nuc"/>
</dbReference>
<organism evidence="2 3">
    <name type="scientific">Cellulomonas fengjieae</name>
    <dbReference type="NCBI Taxonomy" id="2819978"/>
    <lineage>
        <taxon>Bacteria</taxon>
        <taxon>Bacillati</taxon>
        <taxon>Actinomycetota</taxon>
        <taxon>Actinomycetes</taxon>
        <taxon>Micrococcales</taxon>
        <taxon>Cellulomonadaceae</taxon>
        <taxon>Cellulomonas</taxon>
    </lineage>
</organism>
<keyword evidence="2" id="KW-0378">Hydrolase</keyword>
<dbReference type="GO" id="GO:0004519">
    <property type="term" value="F:endonuclease activity"/>
    <property type="evidence" value="ECO:0007669"/>
    <property type="project" value="UniProtKB-KW"/>
</dbReference>
<gene>
    <name evidence="2" type="ORF">J4035_11065</name>
</gene>
<dbReference type="Pfam" id="PF13391">
    <property type="entry name" value="HNH_2"/>
    <property type="match status" value="1"/>
</dbReference>
<dbReference type="EMBL" id="JAGFBM010000005">
    <property type="protein sequence ID" value="MBO3085179.1"/>
    <property type="molecule type" value="Genomic_DNA"/>
</dbReference>
<name>A0ABS3SHG4_9CELL</name>
<feature type="domain" description="HNH nuclease" evidence="1">
    <location>
        <begin position="154"/>
        <end position="202"/>
    </location>
</feature>
<proteinExistence type="predicted"/>
<dbReference type="Proteomes" id="UP000678317">
    <property type="component" value="Unassembled WGS sequence"/>
</dbReference>
<keyword evidence="3" id="KW-1185">Reference proteome</keyword>
<sequence>MGAISDALGIAHHDCGKGSNVEGTFLVAIADALGLGAQATGSIEANIDLLVESLTDLEGADFHSQRGTITNRVLRVILEGILVGGHAVAPLNSAPAARIAMVLGVEAGGPDGEDDAIDALDLSDERKWSMRNTVVREGQTLFRRHLLTAYGRRCAITGTSLVQVLEAAHIRPYKGPNTNLPSNGILLRADLHRMWDVGLLAVHEEDLTVLVADHVTDPGYVALRGTVIRIPELPGQRPRPDALWQQRDWAQL</sequence>
<reference evidence="2 3" key="1">
    <citation type="submission" date="2021-03" db="EMBL/GenBank/DDBJ databases">
        <title>novel species in genus Cellulomonas.</title>
        <authorList>
            <person name="Zhang G."/>
        </authorList>
    </citation>
    <scope>NUCLEOTIDE SEQUENCE [LARGE SCALE GENOMIC DNA]</scope>
    <source>
        <strain evidence="3">zg-ZUI188</strain>
    </source>
</reference>
<evidence type="ECO:0000313" key="3">
    <source>
        <dbReference type="Proteomes" id="UP000678317"/>
    </source>
</evidence>
<keyword evidence="2" id="KW-0255">Endonuclease</keyword>
<evidence type="ECO:0000259" key="1">
    <source>
        <dbReference type="Pfam" id="PF13391"/>
    </source>
</evidence>
<accession>A0ABS3SHG4</accession>